<organism evidence="2 3">
    <name type="scientific">Nitrosococcus wardiae</name>
    <dbReference type="NCBI Taxonomy" id="1814290"/>
    <lineage>
        <taxon>Bacteria</taxon>
        <taxon>Pseudomonadati</taxon>
        <taxon>Pseudomonadota</taxon>
        <taxon>Gammaproteobacteria</taxon>
        <taxon>Chromatiales</taxon>
        <taxon>Chromatiaceae</taxon>
        <taxon>Nitrosococcus</taxon>
    </lineage>
</organism>
<evidence type="ECO:0000259" key="1">
    <source>
        <dbReference type="Pfam" id="PF07995"/>
    </source>
</evidence>
<feature type="domain" description="Glucose/Sorbosone dehydrogenase" evidence="1">
    <location>
        <begin position="5"/>
        <end position="70"/>
    </location>
</feature>
<accession>A0A4P7BVL5</accession>
<dbReference type="InterPro" id="IPR011041">
    <property type="entry name" value="Quinoprot_gluc/sorb_DH_b-prop"/>
</dbReference>
<dbReference type="AlphaFoldDB" id="A0A4P7BVL5"/>
<dbReference type="InterPro" id="IPR012938">
    <property type="entry name" value="Glc/Sorbosone_DH"/>
</dbReference>
<name>A0A4P7BVL5_9GAMM</name>
<sequence length="78" mass="8583">MHNSLSCPEWKGDLFVANLRGQSLLRLKLGDEGEVTEEEFLLKNKFGRLRDVAAAPDGSFLVLSDSGQLIQLKGGLRP</sequence>
<dbReference type="SUPFAM" id="SSF50952">
    <property type="entry name" value="Soluble quinoprotein glucose dehydrogenase"/>
    <property type="match status" value="1"/>
</dbReference>
<dbReference type="RefSeq" id="WP_134357091.1">
    <property type="nucleotide sequence ID" value="NZ_CP038033.1"/>
</dbReference>
<evidence type="ECO:0000313" key="3">
    <source>
        <dbReference type="Proteomes" id="UP000294325"/>
    </source>
</evidence>
<dbReference type="InterPro" id="IPR011042">
    <property type="entry name" value="6-blade_b-propeller_TolB-like"/>
</dbReference>
<dbReference type="Proteomes" id="UP000294325">
    <property type="component" value="Chromosome"/>
</dbReference>
<dbReference type="OrthoDB" id="9770043at2"/>
<dbReference type="Pfam" id="PF07995">
    <property type="entry name" value="GSDH"/>
    <property type="match status" value="1"/>
</dbReference>
<dbReference type="KEGG" id="nwr:E3U44_05760"/>
<keyword evidence="3" id="KW-1185">Reference proteome</keyword>
<reference evidence="2 3" key="1">
    <citation type="submission" date="2019-03" db="EMBL/GenBank/DDBJ databases">
        <title>The genome sequence of Nitrosococcus wardiae strain D1FHST reveals the archetypal metabolic capacity of ammonia-oxidizing Gammaproteobacteria.</title>
        <authorList>
            <person name="Wang L."/>
            <person name="Lim C.K."/>
            <person name="Hanson T.E."/>
            <person name="Dang H."/>
            <person name="Klotz M.G."/>
        </authorList>
    </citation>
    <scope>NUCLEOTIDE SEQUENCE [LARGE SCALE GENOMIC DNA]</scope>
    <source>
        <strain evidence="2 3">D1FHS</strain>
    </source>
</reference>
<evidence type="ECO:0000313" key="2">
    <source>
        <dbReference type="EMBL" id="QBQ54063.1"/>
    </source>
</evidence>
<proteinExistence type="predicted"/>
<dbReference type="Gene3D" id="2.120.10.30">
    <property type="entry name" value="TolB, C-terminal domain"/>
    <property type="match status" value="1"/>
</dbReference>
<gene>
    <name evidence="2" type="ORF">E3U44_05760</name>
</gene>
<dbReference type="EMBL" id="CP038033">
    <property type="protein sequence ID" value="QBQ54063.1"/>
    <property type="molecule type" value="Genomic_DNA"/>
</dbReference>
<protein>
    <recommendedName>
        <fullName evidence="1">Glucose/Sorbosone dehydrogenase domain-containing protein</fullName>
    </recommendedName>
</protein>